<evidence type="ECO:0000256" key="1">
    <source>
        <dbReference type="SAM" id="MobiDB-lite"/>
    </source>
</evidence>
<keyword evidence="3" id="KW-1185">Reference proteome</keyword>
<gene>
    <name evidence="2" type="ORF">SLS59_005475</name>
</gene>
<accession>A0ABR3RA61</accession>
<feature type="compositionally biased region" description="Basic residues" evidence="1">
    <location>
        <begin position="10"/>
        <end position="19"/>
    </location>
</feature>
<sequence length="136" mass="15428">MLENIERSPKKQKKRKTKLNKLDPRGGSHELAVMRWPSMIKTESTLIDSNEDIESIKEYAVKEAAPAANHQRDLSLIVDFNPKLMSDQLLDGVISDLDLVLFVYWIKAKNGNYVMAKELVRELGLDQVSTPSSICQ</sequence>
<protein>
    <submittedName>
        <fullName evidence="2">Uncharacterized protein</fullName>
    </submittedName>
</protein>
<organism evidence="2 3">
    <name type="scientific">Nothophoma quercina</name>
    <dbReference type="NCBI Taxonomy" id="749835"/>
    <lineage>
        <taxon>Eukaryota</taxon>
        <taxon>Fungi</taxon>
        <taxon>Dikarya</taxon>
        <taxon>Ascomycota</taxon>
        <taxon>Pezizomycotina</taxon>
        <taxon>Dothideomycetes</taxon>
        <taxon>Pleosporomycetidae</taxon>
        <taxon>Pleosporales</taxon>
        <taxon>Pleosporineae</taxon>
        <taxon>Didymellaceae</taxon>
        <taxon>Nothophoma</taxon>
    </lineage>
</organism>
<evidence type="ECO:0000313" key="2">
    <source>
        <dbReference type="EMBL" id="KAL1601321.1"/>
    </source>
</evidence>
<proteinExistence type="predicted"/>
<dbReference type="EMBL" id="JAKIXB020000016">
    <property type="protein sequence ID" value="KAL1601321.1"/>
    <property type="molecule type" value="Genomic_DNA"/>
</dbReference>
<feature type="region of interest" description="Disordered" evidence="1">
    <location>
        <begin position="1"/>
        <end position="26"/>
    </location>
</feature>
<dbReference type="Proteomes" id="UP001521222">
    <property type="component" value="Unassembled WGS sequence"/>
</dbReference>
<reference evidence="2 3" key="1">
    <citation type="submission" date="2024-02" db="EMBL/GenBank/DDBJ databases">
        <title>De novo assembly and annotation of 12 fungi associated with fruit tree decline syndrome in Ontario, Canada.</title>
        <authorList>
            <person name="Sulman M."/>
            <person name="Ellouze W."/>
            <person name="Ilyukhin E."/>
        </authorList>
    </citation>
    <scope>NUCLEOTIDE SEQUENCE [LARGE SCALE GENOMIC DNA]</scope>
    <source>
        <strain evidence="2 3">M97-236</strain>
    </source>
</reference>
<name>A0ABR3RA61_9PLEO</name>
<evidence type="ECO:0000313" key="3">
    <source>
        <dbReference type="Proteomes" id="UP001521222"/>
    </source>
</evidence>
<comment type="caution">
    <text evidence="2">The sequence shown here is derived from an EMBL/GenBank/DDBJ whole genome shotgun (WGS) entry which is preliminary data.</text>
</comment>